<accession>A0A8D9RXZ9</accession>
<evidence type="ECO:0000313" key="1">
    <source>
        <dbReference type="EMBL" id="EEI64996.1"/>
    </source>
</evidence>
<reference evidence="1 2" key="1">
    <citation type="submission" date="2009-01" db="EMBL/GenBank/DDBJ databases">
        <authorList>
            <person name="Qin X."/>
            <person name="Bachman B."/>
            <person name="Battles P."/>
            <person name="Bell A."/>
            <person name="Bess C."/>
            <person name="Bickham C."/>
            <person name="Chaboub L."/>
            <person name="Chen D."/>
            <person name="Coyle M."/>
            <person name="Deiros D.R."/>
            <person name="Dinh H."/>
            <person name="Forbes L."/>
            <person name="Fowler G."/>
            <person name="Francisco L."/>
            <person name="Fu Q."/>
            <person name="Gubbala S."/>
            <person name="Hale W."/>
            <person name="Han Y."/>
            <person name="Hemphill L."/>
            <person name="Highlander S.K."/>
            <person name="Hirani K."/>
            <person name="Hogues M."/>
            <person name="Jackson L."/>
            <person name="Jakkamsetti A."/>
            <person name="Javaid M."/>
            <person name="Jiang H."/>
            <person name="Korchina V."/>
            <person name="Kovar C."/>
            <person name="Lara F."/>
            <person name="Lee S."/>
            <person name="Mata R."/>
            <person name="Mathew T."/>
            <person name="Moen C."/>
            <person name="Morales K."/>
            <person name="Munidasa M."/>
            <person name="Nazareth L."/>
            <person name="Ngo R."/>
            <person name="Nguyen L."/>
            <person name="Okwuonu G."/>
            <person name="Ongeri F."/>
            <person name="Patil S."/>
            <person name="Petrosino J."/>
            <person name="Pham C."/>
            <person name="Pham P."/>
            <person name="Pu L.-L."/>
            <person name="Puazo M."/>
            <person name="Raj R."/>
            <person name="Reid J."/>
            <person name="Rouhana J."/>
            <person name="Saada N."/>
            <person name="Shang Y."/>
            <person name="Simmons D."/>
            <person name="Thornton R."/>
            <person name="Warren J."/>
            <person name="Weissenberger G."/>
            <person name="Zhang J."/>
            <person name="Zhang L."/>
            <person name="Zhou C."/>
            <person name="Zhu D."/>
            <person name="Muzny D."/>
            <person name="Worley K."/>
            <person name="Gibbs R."/>
        </authorList>
    </citation>
    <scope>NUCLEOTIDE SEQUENCE [LARGE SCALE GENOMIC DNA]</scope>
    <source>
        <strain evidence="1 2">CF48-3A</strain>
    </source>
</reference>
<protein>
    <submittedName>
        <fullName evidence="1">Uncharacterized protein</fullName>
    </submittedName>
</protein>
<proteinExistence type="predicted"/>
<sequence length="43" mass="4937">VFIYDIGDVTKIKFFLTFLEISPKNCMIVQINYFLGGLHRGNA</sequence>
<evidence type="ECO:0000313" key="2">
    <source>
        <dbReference type="Proteomes" id="UP000003419"/>
    </source>
</evidence>
<feature type="non-terminal residue" evidence="1">
    <location>
        <position position="1"/>
    </location>
</feature>
<dbReference type="Proteomes" id="UP000003419">
    <property type="component" value="Unassembled WGS sequence"/>
</dbReference>
<name>A0A8D9RXZ9_LIMRT</name>
<organism evidence="1 2">
    <name type="scientific">Limosilactobacillus reuteri CF48-3A</name>
    <dbReference type="NCBI Taxonomy" id="525341"/>
    <lineage>
        <taxon>Bacteria</taxon>
        <taxon>Bacillati</taxon>
        <taxon>Bacillota</taxon>
        <taxon>Bacilli</taxon>
        <taxon>Lactobacillales</taxon>
        <taxon>Lactobacillaceae</taxon>
        <taxon>Limosilactobacillus</taxon>
    </lineage>
</organism>
<comment type="caution">
    <text evidence="1">The sequence shown here is derived from an EMBL/GenBank/DDBJ whole genome shotgun (WGS) entry which is preliminary data.</text>
</comment>
<gene>
    <name evidence="1" type="ORF">HMPREF0534_1691</name>
</gene>
<dbReference type="AlphaFoldDB" id="A0A8D9RXZ9"/>
<dbReference type="EMBL" id="ACHG01000184">
    <property type="protein sequence ID" value="EEI64996.1"/>
    <property type="molecule type" value="Genomic_DNA"/>
</dbReference>